<dbReference type="PANTHER" id="PTHR14043">
    <property type="entry name" value="CCAAT DISPLACEMENT PROTEIN-RELATED"/>
    <property type="match status" value="1"/>
</dbReference>
<protein>
    <recommendedName>
        <fullName evidence="3">Cux N-terminal domain-containing protein</fullName>
    </recommendedName>
</protein>
<feature type="compositionally biased region" description="Polar residues" evidence="2">
    <location>
        <begin position="7"/>
        <end position="25"/>
    </location>
</feature>
<gene>
    <name evidence="4" type="ORF">PPNO1_LOCUS2694</name>
</gene>
<name>A0A9P1H002_9PEZI</name>
<keyword evidence="5" id="KW-1185">Reference proteome</keyword>
<accession>A0A9P1H002</accession>
<dbReference type="AlphaFoldDB" id="A0A9P1H002"/>
<dbReference type="EMBL" id="CALLCH030000006">
    <property type="protein sequence ID" value="CAI4212943.1"/>
    <property type="molecule type" value="Genomic_DNA"/>
</dbReference>
<organism evidence="4 5">
    <name type="scientific">Parascedosporium putredinis</name>
    <dbReference type="NCBI Taxonomy" id="1442378"/>
    <lineage>
        <taxon>Eukaryota</taxon>
        <taxon>Fungi</taxon>
        <taxon>Dikarya</taxon>
        <taxon>Ascomycota</taxon>
        <taxon>Pezizomycotina</taxon>
        <taxon>Sordariomycetes</taxon>
        <taxon>Hypocreomycetidae</taxon>
        <taxon>Microascales</taxon>
        <taxon>Microascaceae</taxon>
        <taxon>Parascedosporium</taxon>
    </lineage>
</organism>
<dbReference type="Proteomes" id="UP000838763">
    <property type="component" value="Unassembled WGS sequence"/>
</dbReference>
<evidence type="ECO:0000256" key="1">
    <source>
        <dbReference type="ARBA" id="ARBA00023054"/>
    </source>
</evidence>
<evidence type="ECO:0000313" key="5">
    <source>
        <dbReference type="Proteomes" id="UP000838763"/>
    </source>
</evidence>
<feature type="region of interest" description="Disordered" evidence="2">
    <location>
        <begin position="1"/>
        <end position="25"/>
    </location>
</feature>
<comment type="caution">
    <text evidence="4">The sequence shown here is derived from an EMBL/GenBank/DDBJ whole genome shotgun (WGS) entry which is preliminary data.</text>
</comment>
<evidence type="ECO:0000256" key="2">
    <source>
        <dbReference type="SAM" id="MobiDB-lite"/>
    </source>
</evidence>
<dbReference type="InterPro" id="IPR057476">
    <property type="entry name" value="Cux_N"/>
</dbReference>
<proteinExistence type="predicted"/>
<evidence type="ECO:0000313" key="4">
    <source>
        <dbReference type="EMBL" id="CAI4212943.1"/>
    </source>
</evidence>
<sequence>MADVTTEAAQTTPATLGGSDNSQGNKFQTAISAWRGVDLTTLITQLDNTASDIAAHQRDSTVQRKELAQKTKDFRKLDDASKLTEIKAL</sequence>
<dbReference type="Pfam" id="PF25398">
    <property type="entry name" value="CUX1_N"/>
    <property type="match status" value="1"/>
</dbReference>
<evidence type="ECO:0000259" key="3">
    <source>
        <dbReference type="Pfam" id="PF25398"/>
    </source>
</evidence>
<reference evidence="4" key="1">
    <citation type="submission" date="2022-11" db="EMBL/GenBank/DDBJ databases">
        <authorList>
            <person name="Scott C."/>
            <person name="Bruce N."/>
        </authorList>
    </citation>
    <scope>NUCLEOTIDE SEQUENCE</scope>
</reference>
<keyword evidence="1" id="KW-0175">Coiled coil</keyword>
<dbReference type="PANTHER" id="PTHR14043:SF2">
    <property type="entry name" value="HOMEOBOX PROTEIN CUT"/>
    <property type="match status" value="1"/>
</dbReference>
<feature type="domain" description="Cux N-terminal" evidence="3">
    <location>
        <begin position="23"/>
        <end position="89"/>
    </location>
</feature>
<dbReference type="OrthoDB" id="10257567at2759"/>